<evidence type="ECO:0000313" key="1">
    <source>
        <dbReference type="EMBL" id="KAH7846618.1"/>
    </source>
</evidence>
<proteinExistence type="predicted"/>
<dbReference type="Proteomes" id="UP000828048">
    <property type="component" value="Chromosome 5"/>
</dbReference>
<comment type="caution">
    <text evidence="1">The sequence shown here is derived from an EMBL/GenBank/DDBJ whole genome shotgun (WGS) entry which is preliminary data.</text>
</comment>
<name>A0ACB7Y058_9ERIC</name>
<sequence>MRCHLTYNQELRAKERAKEAINSPPSASFHLVLWMCWRLVESIPNTIAKWTSTYEGKFKQLFVSYGCSVAEFHRGCRPVLKFDTCLLTGYYRGHCLSASGHDAADGLYPLGYAIVSSENDEDWLWFLENLKEVVGGRHVVLVTDHNSSLLNNIIKGSRGECNVWCLRHLKENISTFISSKGLGNER</sequence>
<organism evidence="1 2">
    <name type="scientific">Vaccinium darrowii</name>
    <dbReference type="NCBI Taxonomy" id="229202"/>
    <lineage>
        <taxon>Eukaryota</taxon>
        <taxon>Viridiplantae</taxon>
        <taxon>Streptophyta</taxon>
        <taxon>Embryophyta</taxon>
        <taxon>Tracheophyta</taxon>
        <taxon>Spermatophyta</taxon>
        <taxon>Magnoliopsida</taxon>
        <taxon>eudicotyledons</taxon>
        <taxon>Gunneridae</taxon>
        <taxon>Pentapetalae</taxon>
        <taxon>asterids</taxon>
        <taxon>Ericales</taxon>
        <taxon>Ericaceae</taxon>
        <taxon>Vaccinioideae</taxon>
        <taxon>Vaccinieae</taxon>
        <taxon>Vaccinium</taxon>
    </lineage>
</organism>
<gene>
    <name evidence="1" type="ORF">Vadar_016087</name>
</gene>
<reference evidence="1 2" key="1">
    <citation type="journal article" date="2021" name="Hortic Res">
        <title>High-quality reference genome and annotation aids understanding of berry development for evergreen blueberry (Vaccinium darrowii).</title>
        <authorList>
            <person name="Yu J."/>
            <person name="Hulse-Kemp A.M."/>
            <person name="Babiker E."/>
            <person name="Staton M."/>
        </authorList>
    </citation>
    <scope>NUCLEOTIDE SEQUENCE [LARGE SCALE GENOMIC DNA]</scope>
    <source>
        <strain evidence="2">cv. NJ 8807/NJ 8810</strain>
        <tissue evidence="1">Young leaf</tissue>
    </source>
</reference>
<protein>
    <submittedName>
        <fullName evidence="1">Uncharacterized protein</fullName>
    </submittedName>
</protein>
<evidence type="ECO:0000313" key="2">
    <source>
        <dbReference type="Proteomes" id="UP000828048"/>
    </source>
</evidence>
<keyword evidence="2" id="KW-1185">Reference proteome</keyword>
<dbReference type="EMBL" id="CM037155">
    <property type="protein sequence ID" value="KAH7846618.1"/>
    <property type="molecule type" value="Genomic_DNA"/>
</dbReference>
<accession>A0ACB7Y058</accession>